<dbReference type="GO" id="GO:0004632">
    <property type="term" value="F:phosphopantothenate--cysteine ligase activity"/>
    <property type="evidence" value="ECO:0007669"/>
    <property type="project" value="UniProtKB-UniRule"/>
</dbReference>
<comment type="caution">
    <text evidence="3">Lacks conserved residue(s) required for the propagation of feature annotation.</text>
</comment>
<feature type="binding site" evidence="3">
    <location>
        <position position="343"/>
    </location>
    <ligand>
        <name>CTP</name>
        <dbReference type="ChEBI" id="CHEBI:37563"/>
    </ligand>
</feature>
<dbReference type="AlphaFoldDB" id="A0A9D1CRC4"/>
<dbReference type="InterPro" id="IPR007085">
    <property type="entry name" value="DNA/pantothenate-metab_flavo_C"/>
</dbReference>
<accession>A0A9D1CRC4</accession>
<comment type="similarity">
    <text evidence="3 4">In the C-terminal section; belongs to the PPC synthetase family.</text>
</comment>
<dbReference type="InterPro" id="IPR003382">
    <property type="entry name" value="Flavoprotein"/>
</dbReference>
<evidence type="ECO:0000256" key="2">
    <source>
        <dbReference type="ARBA" id="ARBA00023239"/>
    </source>
</evidence>
<keyword evidence="3 4" id="KW-0436">Ligase</keyword>
<evidence type="ECO:0000259" key="6">
    <source>
        <dbReference type="Pfam" id="PF04127"/>
    </source>
</evidence>
<gene>
    <name evidence="3 7" type="primary">coaBC</name>
    <name evidence="7" type="ORF">IAB73_09965</name>
</gene>
<keyword evidence="3 4" id="KW-0288">FMN</keyword>
<dbReference type="SUPFAM" id="SSF52507">
    <property type="entry name" value="Homo-oligomeric flavin-containing Cys decarboxylases, HFCD"/>
    <property type="match status" value="1"/>
</dbReference>
<dbReference type="GO" id="GO:0046872">
    <property type="term" value="F:metal ion binding"/>
    <property type="evidence" value="ECO:0007669"/>
    <property type="project" value="UniProtKB-KW"/>
</dbReference>
<dbReference type="InterPro" id="IPR005252">
    <property type="entry name" value="CoaBC"/>
</dbReference>
<feature type="domain" description="Flavoprotein" evidence="5">
    <location>
        <begin position="8"/>
        <end position="177"/>
    </location>
</feature>
<dbReference type="Pfam" id="PF02441">
    <property type="entry name" value="Flavoprotein"/>
    <property type="match status" value="1"/>
</dbReference>
<comment type="catalytic activity">
    <reaction evidence="3 4">
        <text>(R)-4'-phosphopantothenate + L-cysteine + CTP = N-[(R)-4-phosphopantothenoyl]-L-cysteine + CMP + diphosphate + H(+)</text>
        <dbReference type="Rhea" id="RHEA:19397"/>
        <dbReference type="ChEBI" id="CHEBI:10986"/>
        <dbReference type="ChEBI" id="CHEBI:15378"/>
        <dbReference type="ChEBI" id="CHEBI:33019"/>
        <dbReference type="ChEBI" id="CHEBI:35235"/>
        <dbReference type="ChEBI" id="CHEBI:37563"/>
        <dbReference type="ChEBI" id="CHEBI:59458"/>
        <dbReference type="ChEBI" id="CHEBI:60377"/>
        <dbReference type="EC" id="6.3.2.5"/>
    </reaction>
</comment>
<dbReference type="Gene3D" id="3.40.50.10300">
    <property type="entry name" value="CoaB-like"/>
    <property type="match status" value="1"/>
</dbReference>
<dbReference type="EC" id="4.1.1.36" evidence="3"/>
<feature type="domain" description="DNA/pantothenate metabolism flavoprotein C-terminal" evidence="6">
    <location>
        <begin position="186"/>
        <end position="396"/>
    </location>
</feature>
<dbReference type="PANTHER" id="PTHR14359:SF6">
    <property type="entry name" value="PHOSPHOPANTOTHENOYLCYSTEINE DECARBOXYLASE"/>
    <property type="match status" value="1"/>
</dbReference>
<dbReference type="Gene3D" id="3.40.50.1950">
    <property type="entry name" value="Flavin prenyltransferase-like"/>
    <property type="match status" value="1"/>
</dbReference>
<feature type="binding site" evidence="3">
    <location>
        <position position="289"/>
    </location>
    <ligand>
        <name>CTP</name>
        <dbReference type="ChEBI" id="CHEBI:37563"/>
    </ligand>
</feature>
<organism evidence="7 8">
    <name type="scientific">Candidatus Onthenecus intestinigallinarum</name>
    <dbReference type="NCBI Taxonomy" id="2840875"/>
    <lineage>
        <taxon>Bacteria</taxon>
        <taxon>Bacillati</taxon>
        <taxon>Bacillota</taxon>
        <taxon>Clostridia</taxon>
        <taxon>Eubacteriales</taxon>
        <taxon>Candidatus Onthenecus</taxon>
    </lineage>
</organism>
<keyword evidence="1 3" id="KW-0210">Decarboxylase</keyword>
<feature type="binding site" evidence="3">
    <location>
        <position position="325"/>
    </location>
    <ligand>
        <name>CTP</name>
        <dbReference type="ChEBI" id="CHEBI:37563"/>
    </ligand>
</feature>
<dbReference type="HAMAP" id="MF_02225">
    <property type="entry name" value="CoaBC"/>
    <property type="match status" value="1"/>
</dbReference>
<dbReference type="EMBL" id="DVFJ01000036">
    <property type="protein sequence ID" value="HIQ72515.1"/>
    <property type="molecule type" value="Genomic_DNA"/>
</dbReference>
<evidence type="ECO:0000259" key="5">
    <source>
        <dbReference type="Pfam" id="PF02441"/>
    </source>
</evidence>
<keyword evidence="3" id="KW-0479">Metal-binding</keyword>
<dbReference type="GO" id="GO:0015941">
    <property type="term" value="P:pantothenate catabolic process"/>
    <property type="evidence" value="ECO:0007669"/>
    <property type="project" value="InterPro"/>
</dbReference>
<evidence type="ECO:0000256" key="1">
    <source>
        <dbReference type="ARBA" id="ARBA00022793"/>
    </source>
</evidence>
<dbReference type="NCBIfam" id="TIGR00521">
    <property type="entry name" value="coaBC_dfp"/>
    <property type="match status" value="1"/>
</dbReference>
<comment type="pathway">
    <text evidence="3 4">Cofactor biosynthesis; coenzyme A biosynthesis; CoA from (R)-pantothenate: step 2/5.</text>
</comment>
<dbReference type="GO" id="GO:0015937">
    <property type="term" value="P:coenzyme A biosynthetic process"/>
    <property type="evidence" value="ECO:0007669"/>
    <property type="project" value="UniProtKB-UniRule"/>
</dbReference>
<keyword evidence="3 4" id="KW-0285">Flavoprotein</keyword>
<dbReference type="InterPro" id="IPR036551">
    <property type="entry name" value="Flavin_trans-like"/>
</dbReference>
<comment type="cofactor">
    <cofactor evidence="3">
        <name>FMN</name>
        <dbReference type="ChEBI" id="CHEBI:58210"/>
    </cofactor>
    <text evidence="3">Binds 1 FMN per subunit.</text>
</comment>
<feature type="binding site" evidence="3">
    <location>
        <position position="339"/>
    </location>
    <ligand>
        <name>CTP</name>
        <dbReference type="ChEBI" id="CHEBI:37563"/>
    </ligand>
</feature>
<feature type="region of interest" description="Phosphopantothenate--cysteine ligase" evidence="3">
    <location>
        <begin position="191"/>
        <end position="403"/>
    </location>
</feature>
<reference evidence="7" key="2">
    <citation type="journal article" date="2021" name="PeerJ">
        <title>Extensive microbial diversity within the chicken gut microbiome revealed by metagenomics and culture.</title>
        <authorList>
            <person name="Gilroy R."/>
            <person name="Ravi A."/>
            <person name="Getino M."/>
            <person name="Pursley I."/>
            <person name="Horton D.L."/>
            <person name="Alikhan N.F."/>
            <person name="Baker D."/>
            <person name="Gharbi K."/>
            <person name="Hall N."/>
            <person name="Watson M."/>
            <person name="Adriaenssens E.M."/>
            <person name="Foster-Nyarko E."/>
            <person name="Jarju S."/>
            <person name="Secka A."/>
            <person name="Antonio M."/>
            <person name="Oren A."/>
            <person name="Chaudhuri R.R."/>
            <person name="La Ragione R."/>
            <person name="Hildebrand F."/>
            <person name="Pallen M.J."/>
        </authorList>
    </citation>
    <scope>NUCLEOTIDE SEQUENCE</scope>
    <source>
        <strain evidence="7">ChiSxjej2B14-6234</strain>
    </source>
</reference>
<keyword evidence="3" id="KW-0511">Multifunctional enzyme</keyword>
<dbReference type="Proteomes" id="UP000886887">
    <property type="component" value="Unassembled WGS sequence"/>
</dbReference>
<dbReference type="InterPro" id="IPR035929">
    <property type="entry name" value="CoaB-like_sf"/>
</dbReference>
<dbReference type="SUPFAM" id="SSF102645">
    <property type="entry name" value="CoaB-like"/>
    <property type="match status" value="1"/>
</dbReference>
<proteinExistence type="inferred from homology"/>
<dbReference type="GO" id="GO:0071513">
    <property type="term" value="C:phosphopantothenoylcysteine decarboxylase complex"/>
    <property type="evidence" value="ECO:0007669"/>
    <property type="project" value="TreeGrafter"/>
</dbReference>
<comment type="function">
    <text evidence="3">Catalyzes two sequential steps in the biosynthesis of coenzyme A. In the first step cysteine is conjugated to 4'-phosphopantothenate to form 4-phosphopantothenoylcysteine. In the second step the latter compound is decarboxylated to form 4'-phosphopantotheine.</text>
</comment>
<feature type="binding site" evidence="3">
    <location>
        <position position="279"/>
    </location>
    <ligand>
        <name>CTP</name>
        <dbReference type="ChEBI" id="CHEBI:37563"/>
    </ligand>
</feature>
<reference evidence="7" key="1">
    <citation type="submission" date="2020-10" db="EMBL/GenBank/DDBJ databases">
        <authorList>
            <person name="Gilroy R."/>
        </authorList>
    </citation>
    <scope>NUCLEOTIDE SEQUENCE</scope>
    <source>
        <strain evidence="7">ChiSxjej2B14-6234</strain>
    </source>
</reference>
<dbReference type="GO" id="GO:0010181">
    <property type="term" value="F:FMN binding"/>
    <property type="evidence" value="ECO:0007669"/>
    <property type="project" value="UniProtKB-UniRule"/>
</dbReference>
<evidence type="ECO:0000256" key="4">
    <source>
        <dbReference type="RuleBase" id="RU364078"/>
    </source>
</evidence>
<keyword evidence="3" id="KW-0460">Magnesium</keyword>
<feature type="region of interest" description="Phosphopantothenoylcysteine decarboxylase" evidence="3">
    <location>
        <begin position="1"/>
        <end position="190"/>
    </location>
</feature>
<comment type="pathway">
    <text evidence="3 4">Cofactor biosynthesis; coenzyme A biosynthesis; CoA from (R)-pantothenate: step 3/5.</text>
</comment>
<comment type="function">
    <text evidence="4">Catalyzes two steps in the biosynthesis of coenzyme A. In the first step cysteine is conjugated to 4'-phosphopantothenate to form 4-phosphopantothenoylcysteine, in the latter compound is decarboxylated to form 4'-phosphopantotheine.</text>
</comment>
<dbReference type="EC" id="6.3.2.5" evidence="3"/>
<evidence type="ECO:0000256" key="3">
    <source>
        <dbReference type="HAMAP-Rule" id="MF_02225"/>
    </source>
</evidence>
<feature type="active site" description="Proton donor" evidence="3">
    <location>
        <position position="158"/>
    </location>
</feature>
<sequence length="403" mass="43190">MTLEGRCVVLGVTGGIAAYKAAEIVSRLKKLGADVRVIMTKNACEFITPLTLETLSANPVVCDTFERARTWEVEHIALAARADLFLIAPATANLMAKMATGLADDMLSTTVLATRAPVLLAPAMNTAMWEHPATQENRERLARRGVRFVGPAEGHLACGTTGKGHIASVEDIVAQACALLCPVCDLQGRRVLVTAGPTREPLDPVRYLTNRSSGKMGYALAEAAAARGAEVTLLTGPVSLDVPHGVHALRFETTQDLLALALEHGPAQDIVIQAAAPADYRAQEVAPYKIKKADGEPLTLSLVENPDVAKALGERKRPGQLFVGFAAETNDVLAHARQKLERKRLDLIVANDVTRPGAGFDVDTNIVTLISREDMRELPILSKREVADRILDRVLELGAPASD</sequence>
<dbReference type="PANTHER" id="PTHR14359">
    <property type="entry name" value="HOMO-OLIGOMERIC FLAVIN CONTAINING CYS DECARBOXYLASE FAMILY"/>
    <property type="match status" value="1"/>
</dbReference>
<comment type="caution">
    <text evidence="7">The sequence shown here is derived from an EMBL/GenBank/DDBJ whole genome shotgun (WGS) entry which is preliminary data.</text>
</comment>
<comment type="similarity">
    <text evidence="3 4">In the N-terminal section; belongs to the HFCD (homo-oligomeric flavin containing Cys decarboxylase) superfamily.</text>
</comment>
<comment type="catalytic activity">
    <reaction evidence="3 4">
        <text>N-[(R)-4-phosphopantothenoyl]-L-cysteine + H(+) = (R)-4'-phosphopantetheine + CO2</text>
        <dbReference type="Rhea" id="RHEA:16793"/>
        <dbReference type="ChEBI" id="CHEBI:15378"/>
        <dbReference type="ChEBI" id="CHEBI:16526"/>
        <dbReference type="ChEBI" id="CHEBI:59458"/>
        <dbReference type="ChEBI" id="CHEBI:61723"/>
        <dbReference type="EC" id="4.1.1.36"/>
    </reaction>
</comment>
<evidence type="ECO:0000313" key="8">
    <source>
        <dbReference type="Proteomes" id="UP000886887"/>
    </source>
</evidence>
<comment type="cofactor">
    <cofactor evidence="3">
        <name>Mg(2+)</name>
        <dbReference type="ChEBI" id="CHEBI:18420"/>
    </cofactor>
</comment>
<evidence type="ECO:0000313" key="7">
    <source>
        <dbReference type="EMBL" id="HIQ72515.1"/>
    </source>
</evidence>
<name>A0A9D1CRC4_9FIRM</name>
<dbReference type="Pfam" id="PF04127">
    <property type="entry name" value="DFP"/>
    <property type="match status" value="1"/>
</dbReference>
<protein>
    <recommendedName>
        <fullName evidence="3">Coenzyme A biosynthesis bifunctional protein CoaBC</fullName>
    </recommendedName>
    <alternativeName>
        <fullName evidence="3">DNA/pantothenate metabolism flavoprotein</fullName>
    </alternativeName>
    <alternativeName>
        <fullName evidence="3">Phosphopantothenoylcysteine synthetase/decarboxylase</fullName>
        <shortName evidence="3">PPCS-PPCDC</shortName>
    </alternativeName>
    <domain>
        <recommendedName>
            <fullName evidence="3">Phosphopantothenoylcysteine decarboxylase</fullName>
            <shortName evidence="3">PPC decarboxylase</shortName>
            <shortName evidence="3">PPC-DC</shortName>
            <ecNumber evidence="3">4.1.1.36</ecNumber>
        </recommendedName>
        <alternativeName>
            <fullName evidence="3">CoaC</fullName>
        </alternativeName>
    </domain>
    <domain>
        <recommendedName>
            <fullName evidence="3">Phosphopantothenate--cysteine ligase</fullName>
            <ecNumber evidence="3">6.3.2.5</ecNumber>
        </recommendedName>
        <alternativeName>
            <fullName evidence="3">CoaB</fullName>
        </alternativeName>
        <alternativeName>
            <fullName evidence="3">Phosphopantothenoylcysteine synthetase</fullName>
            <shortName evidence="3">PPC synthetase</shortName>
            <shortName evidence="3">PPC-S</shortName>
        </alternativeName>
    </domain>
</protein>
<keyword evidence="2 3" id="KW-0456">Lyase</keyword>
<dbReference type="GO" id="GO:0004633">
    <property type="term" value="F:phosphopantothenoylcysteine decarboxylase activity"/>
    <property type="evidence" value="ECO:0007669"/>
    <property type="project" value="UniProtKB-UniRule"/>
</dbReference>